<evidence type="ECO:0000256" key="7">
    <source>
        <dbReference type="SAM" id="Phobius"/>
    </source>
</evidence>
<dbReference type="Pfam" id="PF06750">
    <property type="entry name" value="A24_N_bact"/>
    <property type="match status" value="1"/>
</dbReference>
<evidence type="ECO:0000259" key="9">
    <source>
        <dbReference type="Pfam" id="PF06750"/>
    </source>
</evidence>
<feature type="transmembrane region" description="Helical" evidence="7">
    <location>
        <begin position="247"/>
        <end position="266"/>
    </location>
</feature>
<dbReference type="InterPro" id="IPR010627">
    <property type="entry name" value="Prepilin_pept_A24_N"/>
</dbReference>
<reference evidence="10 11" key="1">
    <citation type="submission" date="2019-06" db="EMBL/GenBank/DDBJ databases">
        <title>Sequencing the genomes of 1000 actinobacteria strains.</title>
        <authorList>
            <person name="Klenk H.-P."/>
        </authorList>
    </citation>
    <scope>NUCLEOTIDE SEQUENCE [LARGE SCALE GENOMIC DNA]</scope>
    <source>
        <strain evidence="10 11">DSM 4813</strain>
    </source>
</reference>
<protein>
    <submittedName>
        <fullName evidence="10">Leader peptidase (Prepilin peptidase)/N-methyltransferase</fullName>
    </submittedName>
</protein>
<keyword evidence="11" id="KW-1185">Reference proteome</keyword>
<dbReference type="Proteomes" id="UP000315389">
    <property type="component" value="Unassembled WGS sequence"/>
</dbReference>
<evidence type="ECO:0000256" key="1">
    <source>
        <dbReference type="ARBA" id="ARBA00004651"/>
    </source>
</evidence>
<comment type="similarity">
    <text evidence="2">Belongs to the peptidase A24 family.</text>
</comment>
<dbReference type="Gene3D" id="1.20.120.1220">
    <property type="match status" value="1"/>
</dbReference>
<feature type="domain" description="Prepilin peptidase A24 N-terminal" evidence="9">
    <location>
        <begin position="21"/>
        <end position="104"/>
    </location>
</feature>
<feature type="transmembrane region" description="Helical" evidence="7">
    <location>
        <begin position="209"/>
        <end position="235"/>
    </location>
</feature>
<evidence type="ECO:0000313" key="11">
    <source>
        <dbReference type="Proteomes" id="UP000315389"/>
    </source>
</evidence>
<evidence type="ECO:0000256" key="4">
    <source>
        <dbReference type="ARBA" id="ARBA00022692"/>
    </source>
</evidence>
<dbReference type="PANTHER" id="PTHR30487">
    <property type="entry name" value="TYPE 4 PREPILIN-LIKE PROTEINS LEADER PEPTIDE-PROCESSING ENZYME"/>
    <property type="match status" value="1"/>
</dbReference>
<dbReference type="EMBL" id="VFOS01000001">
    <property type="protein sequence ID" value="TQL64460.1"/>
    <property type="molecule type" value="Genomic_DNA"/>
</dbReference>
<keyword evidence="6 7" id="KW-0472">Membrane</keyword>
<dbReference type="InterPro" id="IPR000045">
    <property type="entry name" value="Prepilin_IV_endopep_pep"/>
</dbReference>
<evidence type="ECO:0000313" key="10">
    <source>
        <dbReference type="EMBL" id="TQL64460.1"/>
    </source>
</evidence>
<dbReference type="GO" id="GO:0006465">
    <property type="term" value="P:signal peptide processing"/>
    <property type="evidence" value="ECO:0007669"/>
    <property type="project" value="TreeGrafter"/>
</dbReference>
<gene>
    <name evidence="10" type="ORF">FB461_0964</name>
</gene>
<keyword evidence="10" id="KW-0489">Methyltransferase</keyword>
<accession>A0A542ZW92</accession>
<dbReference type="Pfam" id="PF01478">
    <property type="entry name" value="Peptidase_A24"/>
    <property type="match status" value="1"/>
</dbReference>
<sequence length="274" mass="29272">MIPELLDGTSARILATILAGVLGLVIGSFLNVVIWRVPRGESVVSPSSACPRCGHTLSWWENVPLISWVALRARCRACRLPINLRYPLVELATGVLFALVLWHFGVTFTALAFAYLGAVAIALALIDLDVHRLPDSIVLPSYIVVPVLLGAQTLIDAHAGSSELWPLWRALIGAASLFAFYFVAAIVYPGGMGLGDVKLAGLLGFALSWLGWGPLIIGAFSAFLLGGVFSGVLLLTGRASRKSGIPFGPWMLAGAMVGVMWGRALWSSYLQIFT</sequence>
<feature type="domain" description="Prepilin type IV endopeptidase peptidase" evidence="8">
    <location>
        <begin position="116"/>
        <end position="230"/>
    </location>
</feature>
<organism evidence="10 11">
    <name type="scientific">Rarobacter faecitabidus</name>
    <dbReference type="NCBI Taxonomy" id="13243"/>
    <lineage>
        <taxon>Bacteria</taxon>
        <taxon>Bacillati</taxon>
        <taxon>Actinomycetota</taxon>
        <taxon>Actinomycetes</taxon>
        <taxon>Micrococcales</taxon>
        <taxon>Rarobacteraceae</taxon>
        <taxon>Rarobacter</taxon>
    </lineage>
</organism>
<keyword evidence="3" id="KW-1003">Cell membrane</keyword>
<dbReference type="InterPro" id="IPR050882">
    <property type="entry name" value="Prepilin_peptidase/N-MTase"/>
</dbReference>
<comment type="subcellular location">
    <subcellularLocation>
        <location evidence="1">Cell membrane</location>
        <topology evidence="1">Multi-pass membrane protein</topology>
    </subcellularLocation>
</comment>
<feature type="transmembrane region" description="Helical" evidence="7">
    <location>
        <begin position="95"/>
        <end position="125"/>
    </location>
</feature>
<feature type="transmembrane region" description="Helical" evidence="7">
    <location>
        <begin position="137"/>
        <end position="155"/>
    </location>
</feature>
<keyword evidence="4 7" id="KW-0812">Transmembrane</keyword>
<dbReference type="AlphaFoldDB" id="A0A542ZW92"/>
<comment type="caution">
    <text evidence="10">The sequence shown here is derived from an EMBL/GenBank/DDBJ whole genome shotgun (WGS) entry which is preliminary data.</text>
</comment>
<feature type="transmembrane region" description="Helical" evidence="7">
    <location>
        <begin position="13"/>
        <end position="35"/>
    </location>
</feature>
<dbReference type="GO" id="GO:0008168">
    <property type="term" value="F:methyltransferase activity"/>
    <property type="evidence" value="ECO:0007669"/>
    <property type="project" value="UniProtKB-KW"/>
</dbReference>
<dbReference type="GO" id="GO:0005886">
    <property type="term" value="C:plasma membrane"/>
    <property type="evidence" value="ECO:0007669"/>
    <property type="project" value="UniProtKB-SubCell"/>
</dbReference>
<dbReference type="PANTHER" id="PTHR30487:SF0">
    <property type="entry name" value="PREPILIN LEADER PEPTIDASE_N-METHYLTRANSFERASE-RELATED"/>
    <property type="match status" value="1"/>
</dbReference>
<evidence type="ECO:0000256" key="6">
    <source>
        <dbReference type="ARBA" id="ARBA00023136"/>
    </source>
</evidence>
<keyword evidence="5 7" id="KW-1133">Transmembrane helix</keyword>
<dbReference type="RefSeq" id="WP_246046016.1">
    <property type="nucleotide sequence ID" value="NZ_BAAASV010000003.1"/>
</dbReference>
<name>A0A542ZW92_RARFA</name>
<dbReference type="GO" id="GO:0004190">
    <property type="term" value="F:aspartic-type endopeptidase activity"/>
    <property type="evidence" value="ECO:0007669"/>
    <property type="project" value="InterPro"/>
</dbReference>
<keyword evidence="10" id="KW-0808">Transferase</keyword>
<feature type="transmembrane region" description="Helical" evidence="7">
    <location>
        <begin position="167"/>
        <end position="189"/>
    </location>
</feature>
<evidence type="ECO:0000256" key="5">
    <source>
        <dbReference type="ARBA" id="ARBA00022989"/>
    </source>
</evidence>
<evidence type="ECO:0000259" key="8">
    <source>
        <dbReference type="Pfam" id="PF01478"/>
    </source>
</evidence>
<dbReference type="GO" id="GO:0032259">
    <property type="term" value="P:methylation"/>
    <property type="evidence" value="ECO:0007669"/>
    <property type="project" value="UniProtKB-KW"/>
</dbReference>
<evidence type="ECO:0000256" key="2">
    <source>
        <dbReference type="ARBA" id="ARBA00005801"/>
    </source>
</evidence>
<evidence type="ECO:0000256" key="3">
    <source>
        <dbReference type="ARBA" id="ARBA00022475"/>
    </source>
</evidence>
<proteinExistence type="inferred from homology"/>